<sequence>MYEPETLLAMAVHLKTRDRLASALKVLRRKLHEEKAQDVRRRSLRVRHYATLDCIPDPQDSDWMTLWKNGTDENFIHYTSLDRYGRVYYSCCHNELMLYLSVVLPFAVFWSISRPSTSCRVTAIKEVDLLVYALNIRRSQSF</sequence>
<dbReference type="EMBL" id="BSXT01000244">
    <property type="protein sequence ID" value="GMF22033.1"/>
    <property type="molecule type" value="Genomic_DNA"/>
</dbReference>
<dbReference type="OrthoDB" id="126322at2759"/>
<name>A0A9W6WYL8_9STRA</name>
<accession>A0A9W6WYL8</accession>
<evidence type="ECO:0000313" key="1">
    <source>
        <dbReference type="EMBL" id="GMF22033.1"/>
    </source>
</evidence>
<gene>
    <name evidence="1" type="ORF">Pfra01_000312200</name>
</gene>
<organism evidence="1 2">
    <name type="scientific">Phytophthora fragariaefolia</name>
    <dbReference type="NCBI Taxonomy" id="1490495"/>
    <lineage>
        <taxon>Eukaryota</taxon>
        <taxon>Sar</taxon>
        <taxon>Stramenopiles</taxon>
        <taxon>Oomycota</taxon>
        <taxon>Peronosporomycetes</taxon>
        <taxon>Peronosporales</taxon>
        <taxon>Peronosporaceae</taxon>
        <taxon>Phytophthora</taxon>
    </lineage>
</organism>
<proteinExistence type="predicted"/>
<evidence type="ECO:0000313" key="2">
    <source>
        <dbReference type="Proteomes" id="UP001165121"/>
    </source>
</evidence>
<dbReference type="AlphaFoldDB" id="A0A9W6WYL8"/>
<keyword evidence="2" id="KW-1185">Reference proteome</keyword>
<reference evidence="1" key="1">
    <citation type="submission" date="2023-04" db="EMBL/GenBank/DDBJ databases">
        <title>Phytophthora fragariaefolia NBRC 109709.</title>
        <authorList>
            <person name="Ichikawa N."/>
            <person name="Sato H."/>
            <person name="Tonouchi N."/>
        </authorList>
    </citation>
    <scope>NUCLEOTIDE SEQUENCE</scope>
    <source>
        <strain evidence="1">NBRC 109709</strain>
    </source>
</reference>
<dbReference type="Proteomes" id="UP001165121">
    <property type="component" value="Unassembled WGS sequence"/>
</dbReference>
<comment type="caution">
    <text evidence="1">The sequence shown here is derived from an EMBL/GenBank/DDBJ whole genome shotgun (WGS) entry which is preliminary data.</text>
</comment>
<protein>
    <submittedName>
        <fullName evidence="1">Unnamed protein product</fullName>
    </submittedName>
</protein>